<feature type="coiled-coil region" evidence="3">
    <location>
        <begin position="98"/>
        <end position="151"/>
    </location>
</feature>
<evidence type="ECO:0000313" key="7">
    <source>
        <dbReference type="EMBL" id="VCT84656.1"/>
    </source>
</evidence>
<evidence type="ECO:0000313" key="8">
    <source>
        <dbReference type="Proteomes" id="UP000431451"/>
    </source>
</evidence>
<dbReference type="InterPro" id="IPR058625">
    <property type="entry name" value="MdtA-like_BSH"/>
</dbReference>
<dbReference type="PANTHER" id="PTHR32347:SF23">
    <property type="entry name" value="BLL5650 PROTEIN"/>
    <property type="match status" value="1"/>
</dbReference>
<dbReference type="AlphaFoldDB" id="A0A650MDG5"/>
<feature type="domain" description="YknX-like beta-barrel" evidence="5">
    <location>
        <begin position="264"/>
        <end position="335"/>
    </location>
</feature>
<dbReference type="Proteomes" id="UP000789738">
    <property type="component" value="Unassembled WGS sequence"/>
</dbReference>
<keyword evidence="2 3" id="KW-0175">Coiled coil</keyword>
<evidence type="ECO:0000256" key="1">
    <source>
        <dbReference type="ARBA" id="ARBA00004196"/>
    </source>
</evidence>
<comment type="subcellular location">
    <subcellularLocation>
        <location evidence="1">Cell envelope</location>
    </subcellularLocation>
</comment>
<dbReference type="EMBL" id="CAKJVE010000004">
    <property type="protein sequence ID" value="CAG9707553.1"/>
    <property type="molecule type" value="Genomic_DNA"/>
</dbReference>
<evidence type="ECO:0000256" key="2">
    <source>
        <dbReference type="ARBA" id="ARBA00023054"/>
    </source>
</evidence>
<accession>A0A650MDG5</accession>
<dbReference type="EMBL" id="UWJD01000002">
    <property type="protein sequence ID" value="VCT84656.1"/>
    <property type="molecule type" value="Genomic_DNA"/>
</dbReference>
<dbReference type="SUPFAM" id="SSF111369">
    <property type="entry name" value="HlyD-like secretion proteins"/>
    <property type="match status" value="1"/>
</dbReference>
<reference evidence="7 8" key="1">
    <citation type="submission" date="2018-06" db="EMBL/GenBank/DDBJ databases">
        <authorList>
            <consortium name="IHU Genomes"/>
        </authorList>
    </citation>
    <scope>NUCLEOTIDE SEQUENCE [LARGE SCALE GENOMIC DNA]</scope>
    <source>
        <strain evidence="7 8">NEC25</strain>
    </source>
</reference>
<dbReference type="PANTHER" id="PTHR32347">
    <property type="entry name" value="EFFLUX SYSTEM COMPONENT YKNX-RELATED"/>
    <property type="match status" value="1"/>
</dbReference>
<organism evidence="7 8">
    <name type="scientific">Clostridium neonatale</name>
    <dbReference type="NCBI Taxonomy" id="137838"/>
    <lineage>
        <taxon>Bacteria</taxon>
        <taxon>Bacillati</taxon>
        <taxon>Bacillota</taxon>
        <taxon>Clostridia</taxon>
        <taxon>Eubacteriales</taxon>
        <taxon>Clostridiaceae</taxon>
        <taxon>Clostridium</taxon>
    </lineage>
</organism>
<gene>
    <name evidence="7" type="primary">emrA_2</name>
    <name evidence="6" type="ORF">CNEO_43084</name>
    <name evidence="7" type="ORF">CNEONATNEC25_02256</name>
</gene>
<dbReference type="Pfam" id="PF25990">
    <property type="entry name" value="Beta-barrel_YknX"/>
    <property type="match status" value="1"/>
</dbReference>
<protein>
    <submittedName>
        <fullName evidence="6">Membrane fusion protein</fullName>
    </submittedName>
    <submittedName>
        <fullName evidence="7">Multidrug export protein EmrA</fullName>
    </submittedName>
</protein>
<evidence type="ECO:0000256" key="3">
    <source>
        <dbReference type="SAM" id="Coils"/>
    </source>
</evidence>
<dbReference type="PROSITE" id="PS51257">
    <property type="entry name" value="PROKAR_LIPOPROTEIN"/>
    <property type="match status" value="1"/>
</dbReference>
<sequence length="352" mass="37364">MKIKKIKLILTLIILVNLVTGCSLPLANITGDQIVEGQTNLVVQSNVSMDESNINSLAAGKIKEVDVSEGDIVKKGQVLAIIDSDAILAQKQAVEASIETIKAQIASAEAGKRAAEAKLQDTKNGTREQQLDQLENAYKLAQSDYDRAKALYDIGASTEAELEGVKAKLDSAIDQYDLAKEGATAETIAAVQAQVDQADAGISAAKGQLKQAEASLAQVEVSLGYTTLTAPVDGVVTKVNVKNGDLVSSGMPVVVVTETANPSITCNVKETELSKVKLNQEVSIKLSGYGDKAFKGKVVQINKNADFAMKKATNDNGDFDILSYGVKVEFKDLEKLDIDLHAGMTAFVDFGK</sequence>
<evidence type="ECO:0000259" key="5">
    <source>
        <dbReference type="Pfam" id="PF25990"/>
    </source>
</evidence>
<dbReference type="GO" id="GO:0030313">
    <property type="term" value="C:cell envelope"/>
    <property type="evidence" value="ECO:0007669"/>
    <property type="project" value="UniProtKB-SubCell"/>
</dbReference>
<dbReference type="InterPro" id="IPR050465">
    <property type="entry name" value="UPF0194_transport"/>
</dbReference>
<dbReference type="Proteomes" id="UP000431451">
    <property type="component" value="Unassembled WGS sequence"/>
</dbReference>
<name>A0A650MDG5_9CLOT</name>
<dbReference type="RefSeq" id="WP_159116401.1">
    <property type="nucleotide sequence ID" value="NZ_CAKJVE010000004.1"/>
</dbReference>
<dbReference type="Pfam" id="PF25917">
    <property type="entry name" value="BSH_RND"/>
    <property type="match status" value="1"/>
</dbReference>
<evidence type="ECO:0000313" key="6">
    <source>
        <dbReference type="EMBL" id="CAG9707553.1"/>
    </source>
</evidence>
<reference evidence="6" key="2">
    <citation type="submission" date="2021-10" db="EMBL/GenBank/DDBJ databases">
        <authorList>
            <person name="Mesa V."/>
        </authorList>
    </citation>
    <scope>NUCLEOTIDE SEQUENCE</scope>
    <source>
        <strain evidence="6">CC3_PB</strain>
    </source>
</reference>
<proteinExistence type="predicted"/>
<dbReference type="Gene3D" id="2.40.50.100">
    <property type="match status" value="2"/>
</dbReference>
<dbReference type="Gene3D" id="2.40.30.170">
    <property type="match status" value="1"/>
</dbReference>
<dbReference type="InterPro" id="IPR058636">
    <property type="entry name" value="Beta-barrel_YknX"/>
</dbReference>
<evidence type="ECO:0000259" key="4">
    <source>
        <dbReference type="Pfam" id="PF25917"/>
    </source>
</evidence>
<feature type="domain" description="Multidrug resistance protein MdtA-like barrel-sandwich hybrid" evidence="4">
    <location>
        <begin position="54"/>
        <end position="257"/>
    </location>
</feature>